<proteinExistence type="predicted"/>
<evidence type="ECO:0000313" key="1">
    <source>
        <dbReference type="EMBL" id="KAG6520937.1"/>
    </source>
</evidence>
<accession>A0A8J5HPP5</accession>
<sequence>MLVLPIHCALDILTAQSPLPSPFSSSGCCRLQRSTPVVSCQPPAVLLDQPPFFRQQLHSSADQSTFVNHHRYVLLPLKRPLSARICHRARAIVSPSIADTNMWVDVD</sequence>
<name>A0A8J5HPP5_ZINOF</name>
<evidence type="ECO:0000313" key="2">
    <source>
        <dbReference type="Proteomes" id="UP000734854"/>
    </source>
</evidence>
<dbReference type="AlphaFoldDB" id="A0A8J5HPP5"/>
<dbReference type="Proteomes" id="UP000734854">
    <property type="component" value="Unassembled WGS sequence"/>
</dbReference>
<protein>
    <submittedName>
        <fullName evidence="1">Uncharacterized protein</fullName>
    </submittedName>
</protein>
<organism evidence="1 2">
    <name type="scientific">Zingiber officinale</name>
    <name type="common">Ginger</name>
    <name type="synonym">Amomum zingiber</name>
    <dbReference type="NCBI Taxonomy" id="94328"/>
    <lineage>
        <taxon>Eukaryota</taxon>
        <taxon>Viridiplantae</taxon>
        <taxon>Streptophyta</taxon>
        <taxon>Embryophyta</taxon>
        <taxon>Tracheophyta</taxon>
        <taxon>Spermatophyta</taxon>
        <taxon>Magnoliopsida</taxon>
        <taxon>Liliopsida</taxon>
        <taxon>Zingiberales</taxon>
        <taxon>Zingiberaceae</taxon>
        <taxon>Zingiber</taxon>
    </lineage>
</organism>
<keyword evidence="2" id="KW-1185">Reference proteome</keyword>
<dbReference type="EMBL" id="JACMSC010000005">
    <property type="protein sequence ID" value="KAG6520937.1"/>
    <property type="molecule type" value="Genomic_DNA"/>
</dbReference>
<comment type="caution">
    <text evidence="1">The sequence shown here is derived from an EMBL/GenBank/DDBJ whole genome shotgun (WGS) entry which is preliminary data.</text>
</comment>
<gene>
    <name evidence="1" type="ORF">ZIOFF_018001</name>
</gene>
<reference evidence="1 2" key="1">
    <citation type="submission" date="2020-08" db="EMBL/GenBank/DDBJ databases">
        <title>Plant Genome Project.</title>
        <authorList>
            <person name="Zhang R.-G."/>
        </authorList>
    </citation>
    <scope>NUCLEOTIDE SEQUENCE [LARGE SCALE GENOMIC DNA]</scope>
    <source>
        <tissue evidence="1">Rhizome</tissue>
    </source>
</reference>